<feature type="region of interest" description="Disordered" evidence="1">
    <location>
        <begin position="26"/>
        <end position="70"/>
    </location>
</feature>
<protein>
    <submittedName>
        <fullName evidence="2">Uncharacterized protein</fullName>
    </submittedName>
</protein>
<evidence type="ECO:0000256" key="1">
    <source>
        <dbReference type="SAM" id="MobiDB-lite"/>
    </source>
</evidence>
<dbReference type="EMBL" id="JACORU010000015">
    <property type="protein sequence ID" value="MBC5768209.1"/>
    <property type="molecule type" value="Genomic_DNA"/>
</dbReference>
<keyword evidence="3" id="KW-1185">Reference proteome</keyword>
<gene>
    <name evidence="2" type="ORF">H8R02_27340</name>
</gene>
<sequence>MSLGVDETAAVHLALAHLRDEVLPRYERDDGPLTPAQLRDARSLVSQERTPTSSLFGTTERARRKKAPKA</sequence>
<accession>A0A923MFA6</accession>
<feature type="compositionally biased region" description="Polar residues" evidence="1">
    <location>
        <begin position="44"/>
        <end position="57"/>
    </location>
</feature>
<dbReference type="AlphaFoldDB" id="A0A923MFA6"/>
<comment type="caution">
    <text evidence="2">The sequence shown here is derived from an EMBL/GenBank/DDBJ whole genome shotgun (WGS) entry which is preliminary data.</text>
</comment>
<evidence type="ECO:0000313" key="2">
    <source>
        <dbReference type="EMBL" id="MBC5768209.1"/>
    </source>
</evidence>
<name>A0A923MFA6_9BURK</name>
<evidence type="ECO:0000313" key="3">
    <source>
        <dbReference type="Proteomes" id="UP000596827"/>
    </source>
</evidence>
<dbReference type="Proteomes" id="UP000596827">
    <property type="component" value="Unassembled WGS sequence"/>
</dbReference>
<dbReference type="RefSeq" id="WP_187084734.1">
    <property type="nucleotide sequence ID" value="NZ_JACORU010000015.1"/>
</dbReference>
<organism evidence="2 3">
    <name type="scientific">Ramlibacter albus</name>
    <dbReference type="NCBI Taxonomy" id="2079448"/>
    <lineage>
        <taxon>Bacteria</taxon>
        <taxon>Pseudomonadati</taxon>
        <taxon>Pseudomonadota</taxon>
        <taxon>Betaproteobacteria</taxon>
        <taxon>Burkholderiales</taxon>
        <taxon>Comamonadaceae</taxon>
        <taxon>Ramlibacter</taxon>
    </lineage>
</organism>
<proteinExistence type="predicted"/>
<reference evidence="2" key="1">
    <citation type="submission" date="2020-08" db="EMBL/GenBank/DDBJ databases">
        <title>Ramlibacter sp. GTP1 16S ribosomal RNA gene genome sequencing and assembly.</title>
        <authorList>
            <person name="Kang M."/>
        </authorList>
    </citation>
    <scope>NUCLEOTIDE SEQUENCE</scope>
    <source>
        <strain evidence="2">GTP1</strain>
    </source>
</reference>